<dbReference type="Pfam" id="PF08843">
    <property type="entry name" value="AbiEii"/>
    <property type="match status" value="1"/>
</dbReference>
<name>A0A9X3NDB9_9ACTN</name>
<reference evidence="1" key="1">
    <citation type="submission" date="2022-10" db="EMBL/GenBank/DDBJ databases">
        <title>The WGS of Solirubrobacter phytolaccae KCTC 29190.</title>
        <authorList>
            <person name="Jiang Z."/>
        </authorList>
    </citation>
    <scope>NUCLEOTIDE SEQUENCE</scope>
    <source>
        <strain evidence="1">KCTC 29190</strain>
    </source>
</reference>
<comment type="caution">
    <text evidence="1">The sequence shown here is derived from an EMBL/GenBank/DDBJ whole genome shotgun (WGS) entry which is preliminary data.</text>
</comment>
<organism evidence="1 2">
    <name type="scientific">Solirubrobacter phytolaccae</name>
    <dbReference type="NCBI Taxonomy" id="1404360"/>
    <lineage>
        <taxon>Bacteria</taxon>
        <taxon>Bacillati</taxon>
        <taxon>Actinomycetota</taxon>
        <taxon>Thermoleophilia</taxon>
        <taxon>Solirubrobacterales</taxon>
        <taxon>Solirubrobacteraceae</taxon>
        <taxon>Solirubrobacter</taxon>
    </lineage>
</organism>
<dbReference type="AlphaFoldDB" id="A0A9X3NDB9"/>
<accession>A0A9X3NDB9</accession>
<dbReference type="InterPro" id="IPR014942">
    <property type="entry name" value="AbiEii"/>
</dbReference>
<evidence type="ECO:0000313" key="2">
    <source>
        <dbReference type="Proteomes" id="UP001147653"/>
    </source>
</evidence>
<evidence type="ECO:0000313" key="1">
    <source>
        <dbReference type="EMBL" id="MDA0184318.1"/>
    </source>
</evidence>
<sequence length="288" mass="31780">MPVERGKPPHNVQVLQRWVGEHAKATGVAQQRLQRWISFMVVAAALERVRDEDDDPVFALKGGVAMELRLGLDARATKDYDTAFRERSGDMLDRLDQAIADTYGDFKITRTPPRTIRNTDAIQLDLKLAYRGRSWGTVKLEVAPTEGDAGQEIDRVPAIPLGPFGLSGPDDVACVAVRYQIAQKLHACTEVFAEPPPNDRFRDLSDVLMLEGLIDDLARVRDACVEIFALRAKHSWPPTVTVFDGWPEQYAALAAELDFEPRNVHDAAAAVQGLVDAIDAAGFAPKRA</sequence>
<protein>
    <submittedName>
        <fullName evidence="1">Nucleotidyl transferase AbiEii/AbiGii toxin family protein</fullName>
    </submittedName>
</protein>
<keyword evidence="1" id="KW-0808">Transferase</keyword>
<dbReference type="Proteomes" id="UP001147653">
    <property type="component" value="Unassembled WGS sequence"/>
</dbReference>
<proteinExistence type="predicted"/>
<dbReference type="GO" id="GO:0016740">
    <property type="term" value="F:transferase activity"/>
    <property type="evidence" value="ECO:0007669"/>
    <property type="project" value="UniProtKB-KW"/>
</dbReference>
<keyword evidence="2" id="KW-1185">Reference proteome</keyword>
<dbReference type="EMBL" id="JAPDDP010000073">
    <property type="protein sequence ID" value="MDA0184318.1"/>
    <property type="molecule type" value="Genomic_DNA"/>
</dbReference>
<dbReference type="RefSeq" id="WP_270028766.1">
    <property type="nucleotide sequence ID" value="NZ_JAPDDP010000073.1"/>
</dbReference>
<gene>
    <name evidence="1" type="ORF">OJ997_28695</name>
</gene>